<gene>
    <name evidence="1" type="ORF">LCGC14_2958200</name>
</gene>
<sequence>MMKTLLDEISLCPVRAKGLLAKGFPEKAWKWITFLHWQHLREHPEIQCECRPLHDG</sequence>
<name>A0A0F8ZKT8_9ZZZZ</name>
<dbReference type="AlphaFoldDB" id="A0A0F8ZKT8"/>
<evidence type="ECO:0000313" key="1">
    <source>
        <dbReference type="EMBL" id="KKK67024.1"/>
    </source>
</evidence>
<proteinExistence type="predicted"/>
<dbReference type="EMBL" id="LAZR01059803">
    <property type="protein sequence ID" value="KKK67024.1"/>
    <property type="molecule type" value="Genomic_DNA"/>
</dbReference>
<reference evidence="1" key="1">
    <citation type="journal article" date="2015" name="Nature">
        <title>Complex archaea that bridge the gap between prokaryotes and eukaryotes.</title>
        <authorList>
            <person name="Spang A."/>
            <person name="Saw J.H."/>
            <person name="Jorgensen S.L."/>
            <person name="Zaremba-Niedzwiedzka K."/>
            <person name="Martijn J."/>
            <person name="Lind A.E."/>
            <person name="van Eijk R."/>
            <person name="Schleper C."/>
            <person name="Guy L."/>
            <person name="Ettema T.J."/>
        </authorList>
    </citation>
    <scope>NUCLEOTIDE SEQUENCE</scope>
</reference>
<protein>
    <submittedName>
        <fullName evidence="1">Uncharacterized protein</fullName>
    </submittedName>
</protein>
<organism evidence="1">
    <name type="scientific">marine sediment metagenome</name>
    <dbReference type="NCBI Taxonomy" id="412755"/>
    <lineage>
        <taxon>unclassified sequences</taxon>
        <taxon>metagenomes</taxon>
        <taxon>ecological metagenomes</taxon>
    </lineage>
</organism>
<comment type="caution">
    <text evidence="1">The sequence shown here is derived from an EMBL/GenBank/DDBJ whole genome shotgun (WGS) entry which is preliminary data.</text>
</comment>
<accession>A0A0F8ZKT8</accession>